<keyword evidence="2" id="KW-0238">DNA-binding</keyword>
<accession>A0A1C7FF15</accession>
<keyword evidence="6" id="KW-1185">Reference proteome</keyword>
<dbReference type="SMART" id="SM00342">
    <property type="entry name" value="HTH_ARAC"/>
    <property type="match status" value="1"/>
</dbReference>
<dbReference type="AlphaFoldDB" id="A0A1C7FF15"/>
<dbReference type="EMBL" id="CP016415">
    <property type="protein sequence ID" value="ANU38338.1"/>
    <property type="molecule type" value="Genomic_DNA"/>
</dbReference>
<dbReference type="GO" id="GO:0043565">
    <property type="term" value="F:sequence-specific DNA binding"/>
    <property type="evidence" value="ECO:0007669"/>
    <property type="project" value="InterPro"/>
</dbReference>
<sequence>MGAEIRVGSKLTKIALTKKIEESEKQLIIGVGKNTKPIVEGLFVSHRCDDAFFIHGSRSLELLDTHIVSTAPTSLIVTLLLSGKLSFGYDDVRFNLDASTQPQGALVNLTKPASFHRTINRGCRVAKLNLSIKPEWIISRSSETCHIRQFLAGHKNALQFCLSEELANLVEQVLNLHNATRFEQQIQIESLSYQIIALIIEQLDRSLMRTNSSPRVNLNSPTVEDVIHYINTHLEQPLVIDDIASHFSMSASTLQRKFRQQLGVTIIGYIRMRRLEIAKQYLSRGLVTITEAAYEAGYNHPSNFTIAFKRAFGYPPAEIPPDELSC</sequence>
<dbReference type="GeneID" id="96874727"/>
<dbReference type="RefSeq" id="WP_065546212.1">
    <property type="nucleotide sequence ID" value="NZ_CP016415.1"/>
</dbReference>
<dbReference type="Proteomes" id="UP000092528">
    <property type="component" value="Chromosome 2"/>
</dbReference>
<dbReference type="STRING" id="45658.VSVS12_03975"/>
<evidence type="ECO:0000256" key="1">
    <source>
        <dbReference type="ARBA" id="ARBA00023015"/>
    </source>
</evidence>
<name>A0A1C7FF15_9VIBR</name>
<keyword evidence="3" id="KW-0804">Transcription</keyword>
<keyword evidence="1" id="KW-0805">Transcription regulation</keyword>
<gene>
    <name evidence="5" type="ORF">VSVS05_03300</name>
</gene>
<reference evidence="5 6" key="1">
    <citation type="submission" date="2016-07" db="EMBL/GenBank/DDBJ databases">
        <title>Genome sequencing of Vibrio scophthalmi strain VS-05, an isolated from Paralichthys olivaceus.</title>
        <authorList>
            <person name="Han H.-J."/>
        </authorList>
    </citation>
    <scope>NUCLEOTIDE SEQUENCE [LARGE SCALE GENOMIC DNA]</scope>
    <source>
        <strain evidence="5 6">VS-05</strain>
    </source>
</reference>
<dbReference type="InterPro" id="IPR018060">
    <property type="entry name" value="HTH_AraC"/>
</dbReference>
<dbReference type="PROSITE" id="PS00041">
    <property type="entry name" value="HTH_ARAC_FAMILY_1"/>
    <property type="match status" value="1"/>
</dbReference>
<proteinExistence type="predicted"/>
<dbReference type="PROSITE" id="PS01124">
    <property type="entry name" value="HTH_ARAC_FAMILY_2"/>
    <property type="match status" value="1"/>
</dbReference>
<dbReference type="GO" id="GO:0003700">
    <property type="term" value="F:DNA-binding transcription factor activity"/>
    <property type="evidence" value="ECO:0007669"/>
    <property type="project" value="InterPro"/>
</dbReference>
<dbReference type="PANTHER" id="PTHR43280:SF27">
    <property type="entry name" value="TRANSCRIPTIONAL REGULATOR MTLR"/>
    <property type="match status" value="1"/>
</dbReference>
<feature type="domain" description="HTH araC/xylS-type" evidence="4">
    <location>
        <begin position="224"/>
        <end position="322"/>
    </location>
</feature>
<evidence type="ECO:0000313" key="6">
    <source>
        <dbReference type="Proteomes" id="UP000092528"/>
    </source>
</evidence>
<organism evidence="5 6">
    <name type="scientific">Vibrio scophthalmi</name>
    <dbReference type="NCBI Taxonomy" id="45658"/>
    <lineage>
        <taxon>Bacteria</taxon>
        <taxon>Pseudomonadati</taxon>
        <taxon>Pseudomonadota</taxon>
        <taxon>Gammaproteobacteria</taxon>
        <taxon>Vibrionales</taxon>
        <taxon>Vibrionaceae</taxon>
        <taxon>Vibrio</taxon>
    </lineage>
</organism>
<dbReference type="Gene3D" id="1.10.10.60">
    <property type="entry name" value="Homeodomain-like"/>
    <property type="match status" value="2"/>
</dbReference>
<dbReference type="InterPro" id="IPR009057">
    <property type="entry name" value="Homeodomain-like_sf"/>
</dbReference>
<dbReference type="InterPro" id="IPR018062">
    <property type="entry name" value="HTH_AraC-typ_CS"/>
</dbReference>
<evidence type="ECO:0000313" key="5">
    <source>
        <dbReference type="EMBL" id="ANU38338.1"/>
    </source>
</evidence>
<dbReference type="Pfam" id="PF12833">
    <property type="entry name" value="HTH_18"/>
    <property type="match status" value="1"/>
</dbReference>
<protein>
    <submittedName>
        <fullName evidence="5">HTH-type transcriptional activator RhaS</fullName>
    </submittedName>
</protein>
<evidence type="ECO:0000256" key="2">
    <source>
        <dbReference type="ARBA" id="ARBA00023125"/>
    </source>
</evidence>
<dbReference type="PANTHER" id="PTHR43280">
    <property type="entry name" value="ARAC-FAMILY TRANSCRIPTIONAL REGULATOR"/>
    <property type="match status" value="1"/>
</dbReference>
<dbReference type="SUPFAM" id="SSF46689">
    <property type="entry name" value="Homeodomain-like"/>
    <property type="match status" value="2"/>
</dbReference>
<evidence type="ECO:0000256" key="3">
    <source>
        <dbReference type="ARBA" id="ARBA00023163"/>
    </source>
</evidence>
<dbReference type="PATRIC" id="fig|45658.7.peg.3258"/>
<evidence type="ECO:0000259" key="4">
    <source>
        <dbReference type="PROSITE" id="PS01124"/>
    </source>
</evidence>